<keyword evidence="2" id="KW-1185">Reference proteome</keyword>
<organism evidence="1 2">
    <name type="scientific">Cyphellophora attinorum</name>
    <dbReference type="NCBI Taxonomy" id="1664694"/>
    <lineage>
        <taxon>Eukaryota</taxon>
        <taxon>Fungi</taxon>
        <taxon>Dikarya</taxon>
        <taxon>Ascomycota</taxon>
        <taxon>Pezizomycotina</taxon>
        <taxon>Eurotiomycetes</taxon>
        <taxon>Chaetothyriomycetidae</taxon>
        <taxon>Chaetothyriales</taxon>
        <taxon>Cyphellophoraceae</taxon>
        <taxon>Cyphellophora</taxon>
    </lineage>
</organism>
<evidence type="ECO:0000313" key="1">
    <source>
        <dbReference type="EMBL" id="KPI36980.1"/>
    </source>
</evidence>
<sequence length="279" mass="31403">MDISQAMEAHFVEWLRAATYDMLLIQYNTDGSRKPAEIHFGPRILDNVGQCITLAPLDYLPVLVREALPQIISKFRTQEGRNLEYNLITVRVFLPDRVFYGHDCKISATQSNQSVWFTHTGAIQCECILDTDPAKVDFHEANGTFSEHPRSFVDRAAGLNSRLEAGRLSAEQFGYEFGAMLKGCPLQCQPQTVSQGQYMLRTQFDPSDMAHMFKLSAANTGDGSGNQQACIQIVLRELELQDAVKKEEEEGGKQVVKTEPISANDADIIIQSWLRRTKR</sequence>
<dbReference type="AlphaFoldDB" id="A0A0N1NZ32"/>
<protein>
    <submittedName>
        <fullName evidence="1">Uncharacterized protein</fullName>
    </submittedName>
</protein>
<comment type="caution">
    <text evidence="1">The sequence shown here is derived from an EMBL/GenBank/DDBJ whole genome shotgun (WGS) entry which is preliminary data.</text>
</comment>
<dbReference type="GeneID" id="28738210"/>
<dbReference type="EMBL" id="LFJN01000027">
    <property type="protein sequence ID" value="KPI36980.1"/>
    <property type="molecule type" value="Genomic_DNA"/>
</dbReference>
<dbReference type="RefSeq" id="XP_017996943.1">
    <property type="nucleotide sequence ID" value="XM_018146330.1"/>
</dbReference>
<name>A0A0N1NZ32_9EURO</name>
<accession>A0A0N1NZ32</accession>
<reference evidence="1 2" key="1">
    <citation type="submission" date="2015-06" db="EMBL/GenBank/DDBJ databases">
        <title>Draft genome of the ant-associated black yeast Phialophora attae CBS 131958.</title>
        <authorList>
            <person name="Moreno L.F."/>
            <person name="Stielow B.J."/>
            <person name="de Hoog S."/>
            <person name="Vicente V.A."/>
            <person name="Weiss V.A."/>
            <person name="de Vries M."/>
            <person name="Cruz L.M."/>
            <person name="Souza E.M."/>
        </authorList>
    </citation>
    <scope>NUCLEOTIDE SEQUENCE [LARGE SCALE GENOMIC DNA]</scope>
    <source>
        <strain evidence="1 2">CBS 131958</strain>
    </source>
</reference>
<dbReference type="Proteomes" id="UP000038010">
    <property type="component" value="Unassembled WGS sequence"/>
</dbReference>
<dbReference type="VEuPathDB" id="FungiDB:AB675_6067"/>
<evidence type="ECO:0000313" key="2">
    <source>
        <dbReference type="Proteomes" id="UP000038010"/>
    </source>
</evidence>
<proteinExistence type="predicted"/>
<gene>
    <name evidence="1" type="ORF">AB675_6067</name>
</gene>